<dbReference type="SUPFAM" id="SSF51735">
    <property type="entry name" value="NAD(P)-binding Rossmann-fold domains"/>
    <property type="match status" value="1"/>
</dbReference>
<dbReference type="InterPro" id="IPR036291">
    <property type="entry name" value="NAD(P)-bd_dom_sf"/>
</dbReference>
<dbReference type="InterPro" id="IPR002347">
    <property type="entry name" value="SDR_fam"/>
</dbReference>
<comment type="function">
    <text evidence="9">Catalyzes the first and rate-limiting step of polyamine biosynthesis that converts ornithine into putrescine, which is the precursor for the polyamines, spermidine and spermine. Polyamines are essential for cell proliferation and are implicated in cellular processes, ranging from DNA replication to apoptosis.</text>
</comment>
<dbReference type="InterPro" id="IPR009006">
    <property type="entry name" value="Ala_racemase/Decarboxylase_C"/>
</dbReference>
<organism evidence="16 17">
    <name type="scientific">Steinernema hermaphroditum</name>
    <dbReference type="NCBI Taxonomy" id="289476"/>
    <lineage>
        <taxon>Eukaryota</taxon>
        <taxon>Metazoa</taxon>
        <taxon>Ecdysozoa</taxon>
        <taxon>Nematoda</taxon>
        <taxon>Chromadorea</taxon>
        <taxon>Rhabditida</taxon>
        <taxon>Tylenchina</taxon>
        <taxon>Panagrolaimomorpha</taxon>
        <taxon>Strongyloidoidea</taxon>
        <taxon>Steinernematidae</taxon>
        <taxon>Steinernema</taxon>
    </lineage>
</organism>
<keyword evidence="3 12" id="KW-0663">Pyridoxal phosphate</keyword>
<evidence type="ECO:0000256" key="7">
    <source>
        <dbReference type="ARBA" id="ARBA00034115"/>
    </source>
</evidence>
<protein>
    <recommendedName>
        <fullName evidence="8">ornithine decarboxylase</fullName>
        <ecNumber evidence="8">4.1.1.17</ecNumber>
    </recommendedName>
</protein>
<dbReference type="GO" id="GO:0004586">
    <property type="term" value="F:ornithine decarboxylase activity"/>
    <property type="evidence" value="ECO:0007669"/>
    <property type="project" value="UniProtKB-EC"/>
</dbReference>
<evidence type="ECO:0000256" key="2">
    <source>
        <dbReference type="ARBA" id="ARBA00008872"/>
    </source>
</evidence>
<proteinExistence type="inferred from homology"/>
<comment type="cofactor">
    <cofactor evidence="1 12">
        <name>pyridoxal 5'-phosphate</name>
        <dbReference type="ChEBI" id="CHEBI:597326"/>
    </cofactor>
</comment>
<keyword evidence="6" id="KW-0456">Lyase</keyword>
<dbReference type="InterPro" id="IPR022644">
    <property type="entry name" value="De-COase2_N"/>
</dbReference>
<comment type="subunit">
    <text evidence="10">Homodimer. Only the dimer is catalytically active, as the active sites are constructed of residues from both monomers.</text>
</comment>
<dbReference type="PROSITE" id="PS00061">
    <property type="entry name" value="ADH_SHORT"/>
    <property type="match status" value="1"/>
</dbReference>
<keyword evidence="5" id="KW-0620">Polyamine biosynthesis</keyword>
<dbReference type="PANTHER" id="PTHR11482:SF6">
    <property type="entry name" value="ORNITHINE DECARBOXYLASE 1-RELATED"/>
    <property type="match status" value="1"/>
</dbReference>
<dbReference type="EMBL" id="JAUCMV010000003">
    <property type="protein sequence ID" value="KAK0410444.1"/>
    <property type="molecule type" value="Genomic_DNA"/>
</dbReference>
<dbReference type="AlphaFoldDB" id="A0AA39HS70"/>
<dbReference type="Gene3D" id="2.40.37.10">
    <property type="entry name" value="Lyase, Ornithine Decarboxylase, Chain A, domain 1"/>
    <property type="match status" value="1"/>
</dbReference>
<name>A0AA39HS70_9BILA</name>
<comment type="pathway">
    <text evidence="7">Amine and polyamine biosynthesis; putrescine biosynthesis via L-ornithine pathway; putrescine from L-ornithine: step 1/1.</text>
</comment>
<evidence type="ECO:0000256" key="5">
    <source>
        <dbReference type="ARBA" id="ARBA00023115"/>
    </source>
</evidence>
<evidence type="ECO:0000313" key="17">
    <source>
        <dbReference type="Proteomes" id="UP001175271"/>
    </source>
</evidence>
<dbReference type="SUPFAM" id="SSF50621">
    <property type="entry name" value="Alanine racemase C-terminal domain-like"/>
    <property type="match status" value="1"/>
</dbReference>
<evidence type="ECO:0000256" key="6">
    <source>
        <dbReference type="ARBA" id="ARBA00023239"/>
    </source>
</evidence>
<feature type="domain" description="Orn/DAP/Arg decarboxylase 2 N-terminal" evidence="15">
    <location>
        <begin position="421"/>
        <end position="658"/>
    </location>
</feature>
<evidence type="ECO:0000256" key="12">
    <source>
        <dbReference type="PIRSR" id="PIRSR600183-50"/>
    </source>
</evidence>
<dbReference type="Pfam" id="PF00278">
    <property type="entry name" value="Orn_DAP_Arg_deC"/>
    <property type="match status" value="1"/>
</dbReference>
<evidence type="ECO:0000259" key="15">
    <source>
        <dbReference type="Pfam" id="PF02784"/>
    </source>
</evidence>
<dbReference type="Gene3D" id="3.20.20.10">
    <property type="entry name" value="Alanine racemase"/>
    <property type="match status" value="1"/>
</dbReference>
<dbReference type="PRINTS" id="PR01179">
    <property type="entry name" value="ODADCRBXLASE"/>
</dbReference>
<dbReference type="InterPro" id="IPR022653">
    <property type="entry name" value="De-COase2_pyr-phos_BS"/>
</dbReference>
<dbReference type="InterPro" id="IPR022643">
    <property type="entry name" value="De-COase2_C"/>
</dbReference>
<gene>
    <name evidence="16" type="ORF">QR680_005133</name>
</gene>
<dbReference type="InterPro" id="IPR000183">
    <property type="entry name" value="Orn/DAP/Arg_de-COase"/>
</dbReference>
<evidence type="ECO:0000256" key="1">
    <source>
        <dbReference type="ARBA" id="ARBA00001933"/>
    </source>
</evidence>
<dbReference type="PANTHER" id="PTHR11482">
    <property type="entry name" value="ARGININE/DIAMINOPIMELATE/ORNITHINE DECARBOXYLASE"/>
    <property type="match status" value="1"/>
</dbReference>
<evidence type="ECO:0000256" key="3">
    <source>
        <dbReference type="ARBA" id="ARBA00022898"/>
    </source>
</evidence>
<keyword evidence="17" id="KW-1185">Reference proteome</keyword>
<dbReference type="FunFam" id="3.20.20.10:FF:000005">
    <property type="entry name" value="Ornithine decarboxylase"/>
    <property type="match status" value="1"/>
</dbReference>
<evidence type="ECO:0000256" key="4">
    <source>
        <dbReference type="ARBA" id="ARBA00023002"/>
    </source>
</evidence>
<keyword evidence="4" id="KW-0560">Oxidoreductase</keyword>
<feature type="modified residue" description="N6-(pyridoxal phosphate)lysine" evidence="12">
    <location>
        <position position="445"/>
    </location>
</feature>
<dbReference type="CDD" id="cd00622">
    <property type="entry name" value="PLPDE_III_ODC"/>
    <property type="match status" value="1"/>
</dbReference>
<dbReference type="Pfam" id="PF02784">
    <property type="entry name" value="Orn_Arg_deC_N"/>
    <property type="match status" value="1"/>
</dbReference>
<accession>A0AA39HS70</accession>
<evidence type="ECO:0000256" key="13">
    <source>
        <dbReference type="RuleBase" id="RU003737"/>
    </source>
</evidence>
<dbReference type="Pfam" id="PF00106">
    <property type="entry name" value="adh_short"/>
    <property type="match status" value="1"/>
</dbReference>
<dbReference type="InterPro" id="IPR002433">
    <property type="entry name" value="Orn_de-COase"/>
</dbReference>
<dbReference type="GO" id="GO:0016491">
    <property type="term" value="F:oxidoreductase activity"/>
    <property type="evidence" value="ECO:0007669"/>
    <property type="project" value="UniProtKB-KW"/>
</dbReference>
<dbReference type="GO" id="GO:0005737">
    <property type="term" value="C:cytoplasm"/>
    <property type="evidence" value="ECO:0007669"/>
    <property type="project" value="TreeGrafter"/>
</dbReference>
<evidence type="ECO:0000256" key="9">
    <source>
        <dbReference type="ARBA" id="ARBA00037173"/>
    </source>
</evidence>
<reference evidence="16" key="1">
    <citation type="submission" date="2023-06" db="EMBL/GenBank/DDBJ databases">
        <title>Genomic analysis of the entomopathogenic nematode Steinernema hermaphroditum.</title>
        <authorList>
            <person name="Schwarz E.M."/>
            <person name="Heppert J.K."/>
            <person name="Baniya A."/>
            <person name="Schwartz H.T."/>
            <person name="Tan C.-H."/>
            <person name="Antoshechkin I."/>
            <person name="Sternberg P.W."/>
            <person name="Goodrich-Blair H."/>
            <person name="Dillman A.R."/>
        </authorList>
    </citation>
    <scope>NUCLEOTIDE SEQUENCE</scope>
    <source>
        <strain evidence="16">PS9179</strain>
        <tissue evidence="16">Whole animal</tissue>
    </source>
</reference>
<feature type="domain" description="Orn/DAP/Arg decarboxylase 2 C-terminal" evidence="14">
    <location>
        <begin position="662"/>
        <end position="766"/>
    </location>
</feature>
<dbReference type="InterPro" id="IPR029066">
    <property type="entry name" value="PLP-binding_barrel"/>
</dbReference>
<dbReference type="GO" id="GO:0033387">
    <property type="term" value="P:putrescine biosynthetic process from arginine, via ornithine"/>
    <property type="evidence" value="ECO:0007669"/>
    <property type="project" value="TreeGrafter"/>
</dbReference>
<sequence length="802" mass="88435">MFLWVFTVFVLLALFFFATTKSSLNLYLATKFGTKQEVHFEGKIVWIVGASSGIGEFLARHIASFRDVHLILTARRVHELGRVRNDLINSLGMSPDSVKIIPMDVTEFDKTEEVVKRANTIFGRTVDIVVLNSGRSQRSAFGDVSVEVDLDCFKLNALGPTEIARKQLTHFLEVKKGQFVVVSSMCGVIPAPLSPSYTAAKHALMGYFRLLAVEYADRNVDVSIVCPALTFAPNNVLNAFTGNTGEKHGQVLMEKTSSHMSPECCADLICSAASNRLAESWISQTPPVLLVAYVVLANPDIFLAVVRLLGFDRLQRIRTGGAPKWTFPFKLPKSQQLRLTERCASKLAAVSSSSPILSTVIPKRSLLGELSSMNSLRFETIGAKKVAVFDEKFENDDEVAKRIALYKGSKTADDAFAVCNLATVVERFVEWRRRLPRVEPFYAVKCNDDLTLMTVLASLGTGFDCASKAEIDVVLNNKLSSPDRIVYANPCKTRSFVKHAEARGISMMTFDNEEELLKVSATHANPQMILRIAVSDQTAQCPLNVKFGSEPVEDAPRLLMKAKNVGIKVIGISFHVGSGCNDPSAFREAVCHAKRLFDIGQSLGHPMDLVDIGGGYPGSDGGSITFAKIADVVGGALDEFFPESLGMRIIAEPGRYFASAPFSLITNVISTARVPASRITNNAADEAEEGYMYYMNDGVYGSFNCIFYDHVHPTGAPLFEAFNEEDNKLFPTTIWGPTCDGLDQVEVSTKMRRLSVGDWLLYRNMGAYTMAAASTFNGFEKPQVYYFMDHATWQHLSFRLTH</sequence>
<dbReference type="PRINTS" id="PR01182">
    <property type="entry name" value="ORNDCRBXLASE"/>
</dbReference>
<evidence type="ECO:0000256" key="8">
    <source>
        <dbReference type="ARBA" id="ARBA00034138"/>
    </source>
</evidence>
<evidence type="ECO:0000256" key="11">
    <source>
        <dbReference type="ARBA" id="ARBA00049127"/>
    </source>
</evidence>
<evidence type="ECO:0000313" key="16">
    <source>
        <dbReference type="EMBL" id="KAK0410444.1"/>
    </source>
</evidence>
<dbReference type="InterPro" id="IPR020904">
    <property type="entry name" value="Sc_DH/Rdtase_CS"/>
</dbReference>
<feature type="active site" description="Proton donor" evidence="12">
    <location>
        <position position="739"/>
    </location>
</feature>
<dbReference type="FunFam" id="2.40.37.10:FF:000005">
    <property type="entry name" value="Ornithine decarboxylase"/>
    <property type="match status" value="1"/>
</dbReference>
<comment type="caution">
    <text evidence="16">The sequence shown here is derived from an EMBL/GenBank/DDBJ whole genome shotgun (WGS) entry which is preliminary data.</text>
</comment>
<comment type="similarity">
    <text evidence="2 13">Belongs to the Orn/Lys/Arg decarboxylase class-II family.</text>
</comment>
<dbReference type="PROSITE" id="PS00878">
    <property type="entry name" value="ODR_DC_2_1"/>
    <property type="match status" value="1"/>
</dbReference>
<evidence type="ECO:0000256" key="10">
    <source>
        <dbReference type="ARBA" id="ARBA00046672"/>
    </source>
</evidence>
<comment type="catalytic activity">
    <reaction evidence="11">
        <text>L-ornithine + H(+) = putrescine + CO2</text>
        <dbReference type="Rhea" id="RHEA:22964"/>
        <dbReference type="ChEBI" id="CHEBI:15378"/>
        <dbReference type="ChEBI" id="CHEBI:16526"/>
        <dbReference type="ChEBI" id="CHEBI:46911"/>
        <dbReference type="ChEBI" id="CHEBI:326268"/>
        <dbReference type="EC" id="4.1.1.17"/>
    </reaction>
</comment>
<evidence type="ECO:0000259" key="14">
    <source>
        <dbReference type="Pfam" id="PF00278"/>
    </source>
</evidence>
<dbReference type="SUPFAM" id="SSF51419">
    <property type="entry name" value="PLP-binding barrel"/>
    <property type="match status" value="1"/>
</dbReference>
<dbReference type="EC" id="4.1.1.17" evidence="8"/>
<dbReference type="Gene3D" id="3.40.50.720">
    <property type="entry name" value="NAD(P)-binding Rossmann-like Domain"/>
    <property type="match status" value="1"/>
</dbReference>
<dbReference type="Proteomes" id="UP001175271">
    <property type="component" value="Unassembled WGS sequence"/>
</dbReference>